<dbReference type="Gene3D" id="2.70.70.10">
    <property type="entry name" value="Glucose Permease (Domain IIA)"/>
    <property type="match status" value="1"/>
</dbReference>
<organism evidence="10 11">
    <name type="scientific">Reichenbachiella agarivorans</name>
    <dbReference type="NCBI Taxonomy" id="2979464"/>
    <lineage>
        <taxon>Bacteria</taxon>
        <taxon>Pseudomonadati</taxon>
        <taxon>Bacteroidota</taxon>
        <taxon>Cytophagia</taxon>
        <taxon>Cytophagales</taxon>
        <taxon>Reichenbachiellaceae</taxon>
        <taxon>Reichenbachiella</taxon>
    </lineage>
</organism>
<evidence type="ECO:0000259" key="9">
    <source>
        <dbReference type="Pfam" id="PF19425"/>
    </source>
</evidence>
<evidence type="ECO:0000256" key="4">
    <source>
        <dbReference type="ARBA" id="ARBA00022723"/>
    </source>
</evidence>
<dbReference type="InterPro" id="IPR045834">
    <property type="entry name" value="Csd3_N2"/>
</dbReference>
<evidence type="ECO:0000256" key="2">
    <source>
        <dbReference type="ARBA" id="ARBA00004196"/>
    </source>
</evidence>
<feature type="domain" description="M23ase beta-sheet core" evidence="8">
    <location>
        <begin position="274"/>
        <end position="369"/>
    </location>
</feature>
<dbReference type="InterPro" id="IPR011055">
    <property type="entry name" value="Dup_hybrid_motif"/>
</dbReference>
<comment type="subcellular location">
    <subcellularLocation>
        <location evidence="2">Cell envelope</location>
    </subcellularLocation>
</comment>
<gene>
    <name evidence="10" type="ORF">N6H18_06965</name>
</gene>
<keyword evidence="5" id="KW-0378">Hydrolase</keyword>
<evidence type="ECO:0000256" key="3">
    <source>
        <dbReference type="ARBA" id="ARBA00022670"/>
    </source>
</evidence>
<dbReference type="Gene3D" id="3.10.450.350">
    <property type="match status" value="1"/>
</dbReference>
<dbReference type="SUPFAM" id="SSF51261">
    <property type="entry name" value="Duplicated hybrid motif"/>
    <property type="match status" value="1"/>
</dbReference>
<accession>A0ABY6CT48</accession>
<evidence type="ECO:0000256" key="1">
    <source>
        <dbReference type="ARBA" id="ARBA00001947"/>
    </source>
</evidence>
<keyword evidence="11" id="KW-1185">Reference proteome</keyword>
<dbReference type="RefSeq" id="WP_262311119.1">
    <property type="nucleotide sequence ID" value="NZ_CP106679.1"/>
</dbReference>
<feature type="domain" description="Csd3-like second N-terminal" evidence="9">
    <location>
        <begin position="143"/>
        <end position="260"/>
    </location>
</feature>
<evidence type="ECO:0000256" key="5">
    <source>
        <dbReference type="ARBA" id="ARBA00022801"/>
    </source>
</evidence>
<keyword evidence="6" id="KW-0862">Zinc</keyword>
<keyword evidence="4" id="KW-0479">Metal-binding</keyword>
<evidence type="ECO:0000256" key="6">
    <source>
        <dbReference type="ARBA" id="ARBA00022833"/>
    </source>
</evidence>
<dbReference type="InterPro" id="IPR050570">
    <property type="entry name" value="Cell_wall_metabolism_enzyme"/>
</dbReference>
<dbReference type="InterPro" id="IPR016047">
    <property type="entry name" value="M23ase_b-sheet_dom"/>
</dbReference>
<comment type="cofactor">
    <cofactor evidence="1">
        <name>Zn(2+)</name>
        <dbReference type="ChEBI" id="CHEBI:29105"/>
    </cofactor>
</comment>
<dbReference type="CDD" id="cd12797">
    <property type="entry name" value="M23_peptidase"/>
    <property type="match status" value="1"/>
</dbReference>
<protein>
    <submittedName>
        <fullName evidence="10">Peptidoglycan DD-metalloendopeptidase family protein</fullName>
    </submittedName>
</protein>
<dbReference type="EMBL" id="CP106679">
    <property type="protein sequence ID" value="UXP33692.1"/>
    <property type="molecule type" value="Genomic_DNA"/>
</dbReference>
<name>A0ABY6CT48_9BACT</name>
<proteinExistence type="predicted"/>
<dbReference type="Pfam" id="PF01551">
    <property type="entry name" value="Peptidase_M23"/>
    <property type="match status" value="1"/>
</dbReference>
<evidence type="ECO:0000313" key="10">
    <source>
        <dbReference type="EMBL" id="UXP33692.1"/>
    </source>
</evidence>
<dbReference type="Proteomes" id="UP001065174">
    <property type="component" value="Chromosome"/>
</dbReference>
<reference evidence="10" key="1">
    <citation type="submission" date="2022-09" db="EMBL/GenBank/DDBJ databases">
        <title>Comparative genomics and taxonomic characterization of three novel marine species of genus Reichenbachiella exhibiting antioxidant and polysaccharide degradation activities.</title>
        <authorList>
            <person name="Muhammad N."/>
            <person name="Lee Y.-J."/>
            <person name="Ko J."/>
            <person name="Kim S.-G."/>
        </authorList>
    </citation>
    <scope>NUCLEOTIDE SEQUENCE</scope>
    <source>
        <strain evidence="10">BKB1-1</strain>
    </source>
</reference>
<sequence length="419" mass="47529">MSVLFVGSYWMLPTQDQIQIEETFVEDTLQAPVYVPNFYYGIVVDSLQVFEGEIQRNGTLADILAPFNVPYEKINLAAKNSKAIFDVRKFVVRKPYSILYQGDSLNKSATHFIYRPNAIDYVVFDFRDSVSVYKGVREIRLVERELAGEIQTSLYVDMLNQGGDVDLVNNLVDVFGWQVDFFGIQKGDNYKIIYDEQYVDDEYIGSGKIKAAYFNHINQPYYGVHFDQGDGQDYFSKDGNSLRREFLKAPLTFTRISSRYTGRRYHPVQKRFKAHLGTDYAAPRGTPIFAASDGVITEARYKSNNGNYVKINHNGNIATQYLHMSKIATGMKPGVKVKRGQTIGYVGSTGLATGPHLCYRFWKNGVQVDALKVELPPSEPIMAEYRSAFDSLSSLYISRLNQINLPLKQQEVLTAVATQ</sequence>
<dbReference type="PANTHER" id="PTHR21666">
    <property type="entry name" value="PEPTIDASE-RELATED"/>
    <property type="match status" value="1"/>
</dbReference>
<keyword evidence="3" id="KW-0645">Protease</keyword>
<evidence type="ECO:0000313" key="11">
    <source>
        <dbReference type="Proteomes" id="UP001065174"/>
    </source>
</evidence>
<dbReference type="Pfam" id="PF19425">
    <property type="entry name" value="Csd3_N2"/>
    <property type="match status" value="1"/>
</dbReference>
<evidence type="ECO:0000259" key="8">
    <source>
        <dbReference type="Pfam" id="PF01551"/>
    </source>
</evidence>
<evidence type="ECO:0000256" key="7">
    <source>
        <dbReference type="ARBA" id="ARBA00023049"/>
    </source>
</evidence>
<keyword evidence="7" id="KW-0482">Metalloprotease</keyword>
<dbReference type="PANTHER" id="PTHR21666:SF288">
    <property type="entry name" value="CELL DIVISION PROTEIN YTFB"/>
    <property type="match status" value="1"/>
</dbReference>